<dbReference type="EMBL" id="JAQJAN010000013">
    <property type="protein sequence ID" value="KAJ5712701.1"/>
    <property type="molecule type" value="Genomic_DNA"/>
</dbReference>
<protein>
    <submittedName>
        <fullName evidence="1">Uncharacterized protein</fullName>
    </submittedName>
</protein>
<reference evidence="1" key="2">
    <citation type="submission" date="2023-01" db="EMBL/GenBank/DDBJ databases">
        <authorList>
            <person name="Petersen C."/>
        </authorList>
    </citation>
    <scope>NUCLEOTIDE SEQUENCE</scope>
    <source>
        <strain evidence="1">IBT 17514</strain>
    </source>
</reference>
<name>A0AAD6HGK9_9EURO</name>
<accession>A0AAD6HGK9</accession>
<proteinExistence type="predicted"/>
<gene>
    <name evidence="1" type="ORF">N7493_009169</name>
</gene>
<keyword evidence="2" id="KW-1185">Reference proteome</keyword>
<evidence type="ECO:0000313" key="2">
    <source>
        <dbReference type="Proteomes" id="UP001215712"/>
    </source>
</evidence>
<reference evidence="1" key="1">
    <citation type="journal article" date="2023" name="IMA Fungus">
        <title>Comparative genomic study of the Penicillium genus elucidates a diverse pangenome and 15 lateral gene transfer events.</title>
        <authorList>
            <person name="Petersen C."/>
            <person name="Sorensen T."/>
            <person name="Nielsen M.R."/>
            <person name="Sondergaard T.E."/>
            <person name="Sorensen J.L."/>
            <person name="Fitzpatrick D.A."/>
            <person name="Frisvad J.C."/>
            <person name="Nielsen K.L."/>
        </authorList>
    </citation>
    <scope>NUCLEOTIDE SEQUENCE</scope>
    <source>
        <strain evidence="1">IBT 17514</strain>
    </source>
</reference>
<evidence type="ECO:0000313" key="1">
    <source>
        <dbReference type="EMBL" id="KAJ5712701.1"/>
    </source>
</evidence>
<organism evidence="1 2">
    <name type="scientific">Penicillium malachiteum</name>
    <dbReference type="NCBI Taxonomy" id="1324776"/>
    <lineage>
        <taxon>Eukaryota</taxon>
        <taxon>Fungi</taxon>
        <taxon>Dikarya</taxon>
        <taxon>Ascomycota</taxon>
        <taxon>Pezizomycotina</taxon>
        <taxon>Eurotiomycetes</taxon>
        <taxon>Eurotiomycetidae</taxon>
        <taxon>Eurotiales</taxon>
        <taxon>Aspergillaceae</taxon>
        <taxon>Penicillium</taxon>
    </lineage>
</organism>
<dbReference type="AlphaFoldDB" id="A0AAD6HGK9"/>
<dbReference type="Proteomes" id="UP001215712">
    <property type="component" value="Unassembled WGS sequence"/>
</dbReference>
<comment type="caution">
    <text evidence="1">The sequence shown here is derived from an EMBL/GenBank/DDBJ whole genome shotgun (WGS) entry which is preliminary data.</text>
</comment>
<sequence length="625" mass="70078">MGDATRPSDDKFNQVLQHSFKTWSSYLDTSKNPQLPRHSIDLRPLIDQTPPFLGGDPASSDLDEPVSFFCEVTQNGSLFVNCRSTWRTTKGDCDLAPIVMPKKLTLGIGRKLTVKLSENAAFSDWHGVQGLSGYDEGNYLAVLFLVWAYILSARWVELLGHSADHECNLAYTTNTIQAVGDSELQQDQRSFEIDIGDDACEEEIFWWRAILGSGWEATTKYKDQVFLSPWSVSTDVRFTLAKHGGLDGTSSSSLPQLETALKYLAKFCAHHDLYAQCSVALVGVIFIPLLGNQSICLPFPKQNPHLQKSKSDINSACFIQNLIEEHSKSLPRYMTLSSNTWGLRALLSSTFFNADIECNLVSAWLNPAFGIIQSISSENTALATFLANRQPRLGILWLGAILTGIAKRILQDTRMGMTCLDLPVSAWSGVRQSFLTSETVTIHDEVISRADECRMLFMTASASECHSRPPLWHWKPFGSTKFCDTELSVQLHAQCTSHCLEYEAWEWILTNGISIRVGREPNEFPVEMAGLKEHGKSSHEIPAKLQDYSYDFSSQTLSEGLTRGIFGWLRPTGYPLCERPIYQHSWFDLEGSDDEEPDDAESDEDGLRKIRKTHVESWLEDIGCD</sequence>